<dbReference type="EMBL" id="CP111023">
    <property type="protein sequence ID" value="WAR21725.1"/>
    <property type="molecule type" value="Genomic_DNA"/>
</dbReference>
<reference evidence="2" key="1">
    <citation type="submission" date="2022-11" db="EMBL/GenBank/DDBJ databases">
        <title>Centuries of genome instability and evolution in soft-shell clam transmissible cancer (bioRxiv).</title>
        <authorList>
            <person name="Hart S.F.M."/>
            <person name="Yonemitsu M.A."/>
            <person name="Giersch R.M."/>
            <person name="Beal B.F."/>
            <person name="Arriagada G."/>
            <person name="Davis B.W."/>
            <person name="Ostrander E.A."/>
            <person name="Goff S.P."/>
            <person name="Metzger M.J."/>
        </authorList>
    </citation>
    <scope>NUCLEOTIDE SEQUENCE</scope>
    <source>
        <strain evidence="2">MELC-2E11</strain>
        <tissue evidence="2">Siphon/mantle</tissue>
    </source>
</reference>
<dbReference type="Proteomes" id="UP001164746">
    <property type="component" value="Chromosome 12"/>
</dbReference>
<keyword evidence="3" id="KW-1185">Reference proteome</keyword>
<name>A0ABY7FHP8_MYAAR</name>
<feature type="compositionally biased region" description="Basic and acidic residues" evidence="1">
    <location>
        <begin position="59"/>
        <end position="93"/>
    </location>
</feature>
<sequence>IERRDEVERPELQEIEPSAIEKDDATLPPVNTMEQRSYATVVQQVKSAKQKGNPKGKRPKEDEGAAKEAWEDKVDSPRKQAPEASFEDKEDRQVNLNPPR</sequence>
<feature type="compositionally biased region" description="Basic and acidic residues" evidence="1">
    <location>
        <begin position="1"/>
        <end position="12"/>
    </location>
</feature>
<feature type="non-terminal residue" evidence="2">
    <location>
        <position position="100"/>
    </location>
</feature>
<accession>A0ABY7FHP8</accession>
<evidence type="ECO:0000313" key="3">
    <source>
        <dbReference type="Proteomes" id="UP001164746"/>
    </source>
</evidence>
<gene>
    <name evidence="2" type="ORF">MAR_015699</name>
</gene>
<evidence type="ECO:0000313" key="2">
    <source>
        <dbReference type="EMBL" id="WAR21725.1"/>
    </source>
</evidence>
<proteinExistence type="predicted"/>
<feature type="non-terminal residue" evidence="2">
    <location>
        <position position="1"/>
    </location>
</feature>
<feature type="compositionally biased region" description="Basic residues" evidence="1">
    <location>
        <begin position="48"/>
        <end position="58"/>
    </location>
</feature>
<evidence type="ECO:0000256" key="1">
    <source>
        <dbReference type="SAM" id="MobiDB-lite"/>
    </source>
</evidence>
<feature type="compositionally biased region" description="Polar residues" evidence="1">
    <location>
        <begin position="32"/>
        <end position="47"/>
    </location>
</feature>
<feature type="region of interest" description="Disordered" evidence="1">
    <location>
        <begin position="1"/>
        <end position="100"/>
    </location>
</feature>
<protein>
    <submittedName>
        <fullName evidence="2">Uncharacterized protein</fullName>
    </submittedName>
</protein>
<organism evidence="2 3">
    <name type="scientific">Mya arenaria</name>
    <name type="common">Soft-shell clam</name>
    <dbReference type="NCBI Taxonomy" id="6604"/>
    <lineage>
        <taxon>Eukaryota</taxon>
        <taxon>Metazoa</taxon>
        <taxon>Spiralia</taxon>
        <taxon>Lophotrochozoa</taxon>
        <taxon>Mollusca</taxon>
        <taxon>Bivalvia</taxon>
        <taxon>Autobranchia</taxon>
        <taxon>Heteroconchia</taxon>
        <taxon>Euheterodonta</taxon>
        <taxon>Imparidentia</taxon>
        <taxon>Neoheterodontei</taxon>
        <taxon>Myida</taxon>
        <taxon>Myoidea</taxon>
        <taxon>Myidae</taxon>
        <taxon>Mya</taxon>
    </lineage>
</organism>